<dbReference type="Proteomes" id="UP000822476">
    <property type="component" value="Unassembled WGS sequence"/>
</dbReference>
<evidence type="ECO:0000259" key="3">
    <source>
        <dbReference type="PROSITE" id="PS50853"/>
    </source>
</evidence>
<keyword evidence="1" id="KW-0677">Repeat</keyword>
<gene>
    <name evidence="4" type="ORF">EG68_08091</name>
</gene>
<dbReference type="OrthoDB" id="6275423at2759"/>
<sequence length="867" mass="98249">MERVQGQPISHSCPKIKYLEAGKLGGGAPNRNSQTDVNKSLSDGCPTTNADLPTVSLNVTNIKGSTAQRIIWKVDQTPHRKCQIRFKLQRNSIWETVVKLLQQTDLVTENLQPKTYYQYRIIIVRGGAGTGKLIKRSPTIKCRTLSAIKKLEVTSITAKANVIFATWKFLPRGNLLKLVAVGGGHKHTYTVFKQGSFELTNLLWCTKYQVLFELLNGNELVDIQDEKEISTEVPALHPPTGFSVEPLPYVLGYKIRWLPLIVSLPVSCKAGYRLRRTTVYLKNSTAFDELIDTNLTEFILKDVQPGTQYDFQVETVVGLVHSENSDTITDVTVSIPTQPMVPHVEWVDGGLMINWSQKRNTSQRLTYVHLLFVHDDNIYKQTALEELLWHVFPVNGNSNTEKNNYYNVKKFRETRVFFAVENAAGLSPFIRVAIQTDSSTSNLVDSHSVTAVVTLRSAFQKLQNIVPNKLPCDQVINRFAVVRFHVSNVAGSSAQIIELHGNPISAPPINTEEEPQESGCKLKFILIQQTANNKWYHHLPSQIFSTGNLAPDTVYKYQLQIEVVDSGLLILMERSAVVEIRTFAVSTNLELTGVLTDYNHIGLKWKRIALGNSMRIFLAAENIDKMTETLELESYNITGLSACTEYHLMVCLLCGSEMIKCTEKITLSTRYPAALAPMNLTVETIMEPIRHRIIWLPTVFKLNMTGLCNLTYRISRGKIGEPNRTEFVTAQNEIVINDIEQNITYGYTIQAVVNSHVFDAFTEEIFLLYMKEEYTLRFDKSLMSIQWPNNDKIMQWTNTSSPLHMRSIRLWTQMKHNDAYCAHVVHVTSNNTRMLKFTCYGGYRHVKSMTKNYTGSPTLISVLVTYL</sequence>
<dbReference type="InterPro" id="IPR050991">
    <property type="entry name" value="ECM_Regulatory_Proteins"/>
</dbReference>
<evidence type="ECO:0000313" key="4">
    <source>
        <dbReference type="EMBL" id="KAF7255435.1"/>
    </source>
</evidence>
<dbReference type="InterPro" id="IPR036116">
    <property type="entry name" value="FN3_sf"/>
</dbReference>
<proteinExistence type="predicted"/>
<evidence type="ECO:0000256" key="1">
    <source>
        <dbReference type="ARBA" id="ARBA00022737"/>
    </source>
</evidence>
<accession>A0A8S9YKR6</accession>
<evidence type="ECO:0000313" key="5">
    <source>
        <dbReference type="Proteomes" id="UP000822476"/>
    </source>
</evidence>
<dbReference type="SUPFAM" id="SSF49265">
    <property type="entry name" value="Fibronectin type III"/>
    <property type="match status" value="3"/>
</dbReference>
<name>A0A8S9YKR6_9TREM</name>
<feature type="domain" description="Fibronectin type-III" evidence="3">
    <location>
        <begin position="238"/>
        <end position="336"/>
    </location>
</feature>
<feature type="compositionally biased region" description="Polar residues" evidence="2">
    <location>
        <begin position="30"/>
        <end position="45"/>
    </location>
</feature>
<dbReference type="PANTHER" id="PTHR46708">
    <property type="entry name" value="TENASCIN"/>
    <property type="match status" value="1"/>
</dbReference>
<comment type="caution">
    <text evidence="4">The sequence shown here is derived from an EMBL/GenBank/DDBJ whole genome shotgun (WGS) entry which is preliminary data.</text>
</comment>
<evidence type="ECO:0000256" key="2">
    <source>
        <dbReference type="SAM" id="MobiDB-lite"/>
    </source>
</evidence>
<dbReference type="EMBL" id="JTDE01003988">
    <property type="protein sequence ID" value="KAF7255435.1"/>
    <property type="molecule type" value="Genomic_DNA"/>
</dbReference>
<dbReference type="PANTHER" id="PTHR46708:SF2">
    <property type="entry name" value="FIBRONECTIN TYPE-III DOMAIN-CONTAINING PROTEIN"/>
    <property type="match status" value="1"/>
</dbReference>
<keyword evidence="5" id="KW-1185">Reference proteome</keyword>
<reference evidence="4" key="1">
    <citation type="submission" date="2019-07" db="EMBL/GenBank/DDBJ databases">
        <title>Annotation for the trematode Paragonimus miyazaki's.</title>
        <authorList>
            <person name="Choi Y.-J."/>
        </authorList>
    </citation>
    <scope>NUCLEOTIDE SEQUENCE</scope>
    <source>
        <strain evidence="4">Japan</strain>
    </source>
</reference>
<feature type="region of interest" description="Disordered" evidence="2">
    <location>
        <begin position="24"/>
        <end position="45"/>
    </location>
</feature>
<dbReference type="CDD" id="cd00063">
    <property type="entry name" value="FN3"/>
    <property type="match status" value="1"/>
</dbReference>
<dbReference type="InterPro" id="IPR003961">
    <property type="entry name" value="FN3_dom"/>
</dbReference>
<organism evidence="4 5">
    <name type="scientific">Paragonimus skrjabini miyazakii</name>
    <dbReference type="NCBI Taxonomy" id="59628"/>
    <lineage>
        <taxon>Eukaryota</taxon>
        <taxon>Metazoa</taxon>
        <taxon>Spiralia</taxon>
        <taxon>Lophotrochozoa</taxon>
        <taxon>Platyhelminthes</taxon>
        <taxon>Trematoda</taxon>
        <taxon>Digenea</taxon>
        <taxon>Plagiorchiida</taxon>
        <taxon>Troglotremata</taxon>
        <taxon>Troglotrematidae</taxon>
        <taxon>Paragonimus</taxon>
    </lineage>
</organism>
<dbReference type="PROSITE" id="PS50853">
    <property type="entry name" value="FN3"/>
    <property type="match status" value="1"/>
</dbReference>
<protein>
    <recommendedName>
        <fullName evidence="3">Fibronectin type-III domain-containing protein</fullName>
    </recommendedName>
</protein>
<dbReference type="AlphaFoldDB" id="A0A8S9YKR6"/>